<evidence type="ECO:0008006" key="3">
    <source>
        <dbReference type="Google" id="ProtNLM"/>
    </source>
</evidence>
<gene>
    <name evidence="1" type="ORF">F4553_001977</name>
</gene>
<name>A0A841BMJ6_9ACTN</name>
<sequence length="38" mass="4359">MSRRQRVADLLPAVLDMADWELAEALYREAIQGTERLA</sequence>
<dbReference type="EMBL" id="JACHMN010000002">
    <property type="protein sequence ID" value="MBB5868598.1"/>
    <property type="molecule type" value="Genomic_DNA"/>
</dbReference>
<organism evidence="1 2">
    <name type="scientific">Allocatelliglobosispora scoriae</name>
    <dbReference type="NCBI Taxonomy" id="643052"/>
    <lineage>
        <taxon>Bacteria</taxon>
        <taxon>Bacillati</taxon>
        <taxon>Actinomycetota</taxon>
        <taxon>Actinomycetes</taxon>
        <taxon>Micromonosporales</taxon>
        <taxon>Micromonosporaceae</taxon>
        <taxon>Allocatelliglobosispora</taxon>
    </lineage>
</organism>
<dbReference type="AlphaFoldDB" id="A0A841BMJ6"/>
<reference evidence="1 2" key="1">
    <citation type="submission" date="2020-08" db="EMBL/GenBank/DDBJ databases">
        <title>Sequencing the genomes of 1000 actinobacteria strains.</title>
        <authorList>
            <person name="Klenk H.-P."/>
        </authorList>
    </citation>
    <scope>NUCLEOTIDE SEQUENCE [LARGE SCALE GENOMIC DNA]</scope>
    <source>
        <strain evidence="1 2">DSM 45362</strain>
    </source>
</reference>
<protein>
    <recommendedName>
        <fullName evidence="3">Tetratricopeptide repeat protein</fullName>
    </recommendedName>
</protein>
<accession>A0A841BMJ6</accession>
<dbReference type="Proteomes" id="UP000587527">
    <property type="component" value="Unassembled WGS sequence"/>
</dbReference>
<comment type="caution">
    <text evidence="1">The sequence shown here is derived from an EMBL/GenBank/DDBJ whole genome shotgun (WGS) entry which is preliminary data.</text>
</comment>
<keyword evidence="2" id="KW-1185">Reference proteome</keyword>
<proteinExistence type="predicted"/>
<evidence type="ECO:0000313" key="1">
    <source>
        <dbReference type="EMBL" id="MBB5868598.1"/>
    </source>
</evidence>
<evidence type="ECO:0000313" key="2">
    <source>
        <dbReference type="Proteomes" id="UP000587527"/>
    </source>
</evidence>